<dbReference type="EMBL" id="CAGA01000049">
    <property type="protein sequence ID" value="CCE32997.1"/>
    <property type="molecule type" value="Genomic_DNA"/>
</dbReference>
<evidence type="ECO:0000313" key="2">
    <source>
        <dbReference type="EMBL" id="CCE32997.1"/>
    </source>
</evidence>
<dbReference type="STRING" id="1111077.M1VXG8"/>
<protein>
    <recommendedName>
        <fullName evidence="4">Methyltransferase</fullName>
    </recommendedName>
</protein>
<sequence>MPTVSQANEQRPQQAEGDLIVAEDIFADDQDNLDSVLSETFVEPIIHTLFNLLTLCRSQSSTASLASSILEYRQIHGRTYHSDKFTTNYFLPNDDQQLASEELRHHYLTILLDDQLFLAPLEPNRIHRVLDVGTGSGIWAIEFADRFPNASVIGTDISPCQPQWVPPNVSFEIDDATLEWTWGANQFDFIHIRYLFGGVEDWAGLLKEAYRCCAPGGWVQSVEVDVDFRSDDGSTELEPILASYGDLFREGGKTLNRPFFVQEIQQQAFGEAGFVEQRAVQYKIPFGPWAKDRKLAEIGRLTRATLENDLQGYTQMIWHNVLQRPADEYIFWLANMRKAIRNPKVHSYMIVHVVYGCKPE</sequence>
<comment type="similarity">
    <text evidence="1">Belongs to the methyltransferase superfamily. LaeA methyltransferase family.</text>
</comment>
<accession>M1VXG8</accession>
<dbReference type="AlphaFoldDB" id="M1VXG8"/>
<dbReference type="GO" id="GO:0008168">
    <property type="term" value="F:methyltransferase activity"/>
    <property type="evidence" value="ECO:0007669"/>
    <property type="project" value="TreeGrafter"/>
</dbReference>
<reference evidence="2 3" key="1">
    <citation type="journal article" date="2013" name="PLoS Genet.">
        <title>Plant-symbiotic fungi as chemical engineers: Multi-genome analysis of the Clavicipitaceae reveals dynamics of alkaloid loci.</title>
        <authorList>
            <person name="Schardl C.L."/>
            <person name="Young C.A."/>
            <person name="Hesse U."/>
            <person name="Amyotte S.G."/>
            <person name="Andreeva K."/>
            <person name="Calie P.J."/>
            <person name="Fleetwood D.J."/>
            <person name="Haws D.C."/>
            <person name="Moore N."/>
            <person name="Oeser B."/>
            <person name="Panaccione D.G."/>
            <person name="Schweri K.K."/>
            <person name="Voisey C.R."/>
            <person name="Farman M.L."/>
            <person name="Jaromczyk J.W."/>
            <person name="Roe B.A."/>
            <person name="O'Sullivan D.M."/>
            <person name="Scott B."/>
            <person name="Tudzynski P."/>
            <person name="An Z."/>
            <person name="Arnaoudova E.G."/>
            <person name="Bullock C.T."/>
            <person name="Charlton N.D."/>
            <person name="Chen L."/>
            <person name="Cox M."/>
            <person name="Dinkins R.D."/>
            <person name="Florea S."/>
            <person name="Glenn A.E."/>
            <person name="Gordon A."/>
            <person name="Gueldener U."/>
            <person name="Harris D.R."/>
            <person name="Hollin W."/>
            <person name="Jaromczyk J."/>
            <person name="Johnson R.D."/>
            <person name="Khan A.K."/>
            <person name="Leistner E."/>
            <person name="Leuchtmann A."/>
            <person name="Li C."/>
            <person name="Liu J."/>
            <person name="Liu J."/>
            <person name="Liu M."/>
            <person name="Mace W."/>
            <person name="Machado C."/>
            <person name="Nagabhyru P."/>
            <person name="Pan J."/>
            <person name="Schmid J."/>
            <person name="Sugawara K."/>
            <person name="Steiner U."/>
            <person name="Takach J.E."/>
            <person name="Tanaka E."/>
            <person name="Webb J.S."/>
            <person name="Wilson E.V."/>
            <person name="Wiseman J.L."/>
            <person name="Yoshida R."/>
            <person name="Zeng Z."/>
        </authorList>
    </citation>
    <scope>NUCLEOTIDE SEQUENCE [LARGE SCALE GENOMIC DNA]</scope>
    <source>
        <strain evidence="2 3">20.1</strain>
    </source>
</reference>
<dbReference type="Proteomes" id="UP000016801">
    <property type="component" value="Unassembled WGS sequence"/>
</dbReference>
<dbReference type="PANTHER" id="PTHR43591">
    <property type="entry name" value="METHYLTRANSFERASE"/>
    <property type="match status" value="1"/>
</dbReference>
<dbReference type="Gene3D" id="3.40.50.150">
    <property type="entry name" value="Vaccinia Virus protein VP39"/>
    <property type="match status" value="1"/>
</dbReference>
<comment type="caution">
    <text evidence="2">The sequence shown here is derived from an EMBL/GenBank/DDBJ whole genome shotgun (WGS) entry which is preliminary data.</text>
</comment>
<proteinExistence type="inferred from homology"/>
<dbReference type="Pfam" id="PF13489">
    <property type="entry name" value="Methyltransf_23"/>
    <property type="match status" value="1"/>
</dbReference>
<dbReference type="CDD" id="cd02440">
    <property type="entry name" value="AdoMet_MTases"/>
    <property type="match status" value="1"/>
</dbReference>
<gene>
    <name evidence="2" type="ORF">CPUR_06920</name>
</gene>
<dbReference type="InterPro" id="IPR029063">
    <property type="entry name" value="SAM-dependent_MTases_sf"/>
</dbReference>
<dbReference type="PANTHER" id="PTHR43591:SF10">
    <property type="entry name" value="ABC TRANSMEMBRANE TYPE-1 DOMAIN-CONTAINING PROTEIN-RELATED"/>
    <property type="match status" value="1"/>
</dbReference>
<evidence type="ECO:0008006" key="4">
    <source>
        <dbReference type="Google" id="ProtNLM"/>
    </source>
</evidence>
<dbReference type="SUPFAM" id="SSF53335">
    <property type="entry name" value="S-adenosyl-L-methionine-dependent methyltransferases"/>
    <property type="match status" value="1"/>
</dbReference>
<dbReference type="OrthoDB" id="2013972at2759"/>
<dbReference type="HOGENOM" id="CLU_010595_0_0_1"/>
<evidence type="ECO:0000256" key="1">
    <source>
        <dbReference type="ARBA" id="ARBA00038158"/>
    </source>
</evidence>
<evidence type="ECO:0000313" key="3">
    <source>
        <dbReference type="Proteomes" id="UP000016801"/>
    </source>
</evidence>
<dbReference type="eggNOG" id="ENOG502S8W5">
    <property type="taxonomic scope" value="Eukaryota"/>
</dbReference>
<dbReference type="VEuPathDB" id="FungiDB:CPUR_06920"/>
<keyword evidence="3" id="KW-1185">Reference proteome</keyword>
<organism evidence="2 3">
    <name type="scientific">Claviceps purpurea (strain 20.1)</name>
    <name type="common">Ergot fungus</name>
    <name type="synonym">Sphacelia segetum</name>
    <dbReference type="NCBI Taxonomy" id="1111077"/>
    <lineage>
        <taxon>Eukaryota</taxon>
        <taxon>Fungi</taxon>
        <taxon>Dikarya</taxon>
        <taxon>Ascomycota</taxon>
        <taxon>Pezizomycotina</taxon>
        <taxon>Sordariomycetes</taxon>
        <taxon>Hypocreomycetidae</taxon>
        <taxon>Hypocreales</taxon>
        <taxon>Clavicipitaceae</taxon>
        <taxon>Claviceps</taxon>
    </lineage>
</organism>
<name>M1VXG8_CLAP2</name>